<evidence type="ECO:0000313" key="4">
    <source>
        <dbReference type="Proteomes" id="UP000887577"/>
    </source>
</evidence>
<dbReference type="GO" id="GO:0004672">
    <property type="term" value="F:protein kinase activity"/>
    <property type="evidence" value="ECO:0007669"/>
    <property type="project" value="InterPro"/>
</dbReference>
<reference evidence="5" key="1">
    <citation type="submission" date="2022-11" db="UniProtKB">
        <authorList>
            <consortium name="WormBaseParasite"/>
        </authorList>
    </citation>
    <scope>IDENTIFICATION</scope>
</reference>
<sequence>MIIQRHTKKNAMLQNSCVYRDGDKCYHVAVKIPIRPTNEPFKEEQIMAQLKNHPHIVKLITTRLDGNMILVMPLLKSSLSQYLHTQTNLSLTNKIRYCQQIANGMSYLMFKRIVHCDLKASNVLVVDENLVQISDFGKSEKMGDIERSRQPITGTITHTAIELLDRFPRILNSEATDVWSFGVTVWEIFNTTKQIPYADCVSSLTEFKIGEYLRAKNHLKTNFWPPKETSEALVTVESYMKRCLVHTQGSRPTFDKLWYWFSTLLPEGLKLAPNSVVAGSSRNLF</sequence>
<dbReference type="AlphaFoldDB" id="A0A914YTW2"/>
<proteinExistence type="predicted"/>
<dbReference type="InterPro" id="IPR050198">
    <property type="entry name" value="Non-receptor_tyrosine_kinases"/>
</dbReference>
<dbReference type="Pfam" id="PF07714">
    <property type="entry name" value="PK_Tyr_Ser-Thr"/>
    <property type="match status" value="1"/>
</dbReference>
<evidence type="ECO:0000259" key="3">
    <source>
        <dbReference type="PROSITE" id="PS50011"/>
    </source>
</evidence>
<keyword evidence="1" id="KW-0547">Nucleotide-binding</keyword>
<dbReference type="PROSITE" id="PS50011">
    <property type="entry name" value="PROTEIN_KINASE_DOM"/>
    <property type="match status" value="1"/>
</dbReference>
<evidence type="ECO:0000313" key="5">
    <source>
        <dbReference type="WBParaSite" id="PSU_v2.g20888.t1"/>
    </source>
</evidence>
<dbReference type="WBParaSite" id="PSU_v2.g20888.t1">
    <property type="protein sequence ID" value="PSU_v2.g20888.t1"/>
    <property type="gene ID" value="PSU_v2.g20888"/>
</dbReference>
<dbReference type="Gene3D" id="1.10.510.10">
    <property type="entry name" value="Transferase(Phosphotransferase) domain 1"/>
    <property type="match status" value="1"/>
</dbReference>
<dbReference type="SUPFAM" id="SSF56112">
    <property type="entry name" value="Protein kinase-like (PK-like)"/>
    <property type="match status" value="1"/>
</dbReference>
<keyword evidence="4" id="KW-1185">Reference proteome</keyword>
<dbReference type="SMART" id="SM00220">
    <property type="entry name" value="S_TKc"/>
    <property type="match status" value="1"/>
</dbReference>
<dbReference type="InterPro" id="IPR008271">
    <property type="entry name" value="Ser/Thr_kinase_AS"/>
</dbReference>
<dbReference type="PROSITE" id="PS00108">
    <property type="entry name" value="PROTEIN_KINASE_ST"/>
    <property type="match status" value="1"/>
</dbReference>
<evidence type="ECO:0000256" key="1">
    <source>
        <dbReference type="ARBA" id="ARBA00022741"/>
    </source>
</evidence>
<name>A0A914YTW2_9BILA</name>
<dbReference type="GO" id="GO:0006950">
    <property type="term" value="P:response to stress"/>
    <property type="evidence" value="ECO:0007669"/>
    <property type="project" value="UniProtKB-ARBA"/>
</dbReference>
<dbReference type="InterPro" id="IPR011009">
    <property type="entry name" value="Kinase-like_dom_sf"/>
</dbReference>
<evidence type="ECO:0000256" key="2">
    <source>
        <dbReference type="ARBA" id="ARBA00022840"/>
    </source>
</evidence>
<dbReference type="GO" id="GO:0005524">
    <property type="term" value="F:ATP binding"/>
    <property type="evidence" value="ECO:0007669"/>
    <property type="project" value="UniProtKB-KW"/>
</dbReference>
<dbReference type="PANTHER" id="PTHR24418">
    <property type="entry name" value="TYROSINE-PROTEIN KINASE"/>
    <property type="match status" value="1"/>
</dbReference>
<dbReference type="Proteomes" id="UP000887577">
    <property type="component" value="Unplaced"/>
</dbReference>
<protein>
    <submittedName>
        <fullName evidence="5">Protein kinase domain-containing protein</fullName>
    </submittedName>
</protein>
<keyword evidence="2" id="KW-0067">ATP-binding</keyword>
<feature type="domain" description="Protein kinase" evidence="3">
    <location>
        <begin position="1"/>
        <end position="265"/>
    </location>
</feature>
<dbReference type="InterPro" id="IPR001245">
    <property type="entry name" value="Ser-Thr/Tyr_kinase_cat_dom"/>
</dbReference>
<organism evidence="4 5">
    <name type="scientific">Panagrolaimus superbus</name>
    <dbReference type="NCBI Taxonomy" id="310955"/>
    <lineage>
        <taxon>Eukaryota</taxon>
        <taxon>Metazoa</taxon>
        <taxon>Ecdysozoa</taxon>
        <taxon>Nematoda</taxon>
        <taxon>Chromadorea</taxon>
        <taxon>Rhabditida</taxon>
        <taxon>Tylenchina</taxon>
        <taxon>Panagrolaimomorpha</taxon>
        <taxon>Panagrolaimoidea</taxon>
        <taxon>Panagrolaimidae</taxon>
        <taxon>Panagrolaimus</taxon>
    </lineage>
</organism>
<accession>A0A914YTW2</accession>
<dbReference type="InterPro" id="IPR000719">
    <property type="entry name" value="Prot_kinase_dom"/>
</dbReference>